<evidence type="ECO:0000256" key="1">
    <source>
        <dbReference type="ARBA" id="ARBA00022692"/>
    </source>
</evidence>
<feature type="transmembrane region" description="Helical" evidence="4">
    <location>
        <begin position="78"/>
        <end position="99"/>
    </location>
</feature>
<keyword evidence="3 4" id="KW-0472">Membrane</keyword>
<gene>
    <name evidence="5" type="ORF">J5N97_022463</name>
</gene>
<reference evidence="5" key="1">
    <citation type="submission" date="2021-03" db="EMBL/GenBank/DDBJ databases">
        <authorList>
            <person name="Li Z."/>
            <person name="Yang C."/>
        </authorList>
    </citation>
    <scope>NUCLEOTIDE SEQUENCE</scope>
    <source>
        <strain evidence="5">Dzin_1.0</strain>
        <tissue evidence="5">Leaf</tissue>
    </source>
</reference>
<keyword evidence="1 4" id="KW-0812">Transmembrane</keyword>
<protein>
    <recommendedName>
        <fullName evidence="7">WAT1-related protein</fullName>
    </recommendedName>
</protein>
<name>A0A9D5HAK2_9LILI</name>
<keyword evidence="6" id="KW-1185">Reference proteome</keyword>
<dbReference type="OrthoDB" id="692471at2759"/>
<dbReference type="Proteomes" id="UP001085076">
    <property type="component" value="Miscellaneous, Linkage group lg06"/>
</dbReference>
<dbReference type="PANTHER" id="PTHR31218">
    <property type="entry name" value="WAT1-RELATED PROTEIN"/>
    <property type="match status" value="1"/>
</dbReference>
<dbReference type="AlphaFoldDB" id="A0A9D5HAK2"/>
<evidence type="ECO:0000256" key="2">
    <source>
        <dbReference type="ARBA" id="ARBA00022989"/>
    </source>
</evidence>
<evidence type="ECO:0008006" key="7">
    <source>
        <dbReference type="Google" id="ProtNLM"/>
    </source>
</evidence>
<dbReference type="EMBL" id="JAGGNH010000006">
    <property type="protein sequence ID" value="KAJ0969586.1"/>
    <property type="molecule type" value="Genomic_DNA"/>
</dbReference>
<dbReference type="GO" id="GO:0022857">
    <property type="term" value="F:transmembrane transporter activity"/>
    <property type="evidence" value="ECO:0007669"/>
    <property type="project" value="InterPro"/>
</dbReference>
<sequence length="174" mass="19760">MADKRPYVAMVVVQVIVAGMAMISKAAFNMGMNTFIFLFYRQAFSVIFLLPLCLIFRSTFQSFLVAVAFERRLSKWKLHFDFGLLAIAYSGLFIGVLAFYLQTWSIDKKGLAFICNLYSIVSCDHYCIVCIAFRGNHLSGKCFGRCCNGNRTLQCALGKDKRKEACRSNTEYLE</sequence>
<dbReference type="InterPro" id="IPR030184">
    <property type="entry name" value="WAT1-related"/>
</dbReference>
<evidence type="ECO:0000256" key="4">
    <source>
        <dbReference type="SAM" id="Phobius"/>
    </source>
</evidence>
<comment type="caution">
    <text evidence="5">The sequence shown here is derived from an EMBL/GenBank/DDBJ whole genome shotgun (WGS) entry which is preliminary data.</text>
</comment>
<proteinExistence type="predicted"/>
<evidence type="ECO:0000313" key="5">
    <source>
        <dbReference type="EMBL" id="KAJ0969586.1"/>
    </source>
</evidence>
<reference evidence="5" key="2">
    <citation type="journal article" date="2022" name="Hortic Res">
        <title>The genome of Dioscorea zingiberensis sheds light on the biosynthesis, origin and evolution of the medicinally important diosgenin saponins.</title>
        <authorList>
            <person name="Li Y."/>
            <person name="Tan C."/>
            <person name="Li Z."/>
            <person name="Guo J."/>
            <person name="Li S."/>
            <person name="Chen X."/>
            <person name="Wang C."/>
            <person name="Dai X."/>
            <person name="Yang H."/>
            <person name="Song W."/>
            <person name="Hou L."/>
            <person name="Xu J."/>
            <person name="Tong Z."/>
            <person name="Xu A."/>
            <person name="Yuan X."/>
            <person name="Wang W."/>
            <person name="Yang Q."/>
            <person name="Chen L."/>
            <person name="Sun Z."/>
            <person name="Wang K."/>
            <person name="Pan B."/>
            <person name="Chen J."/>
            <person name="Bao Y."/>
            <person name="Liu F."/>
            <person name="Qi X."/>
            <person name="Gang D.R."/>
            <person name="Wen J."/>
            <person name="Li J."/>
        </authorList>
    </citation>
    <scope>NUCLEOTIDE SEQUENCE</scope>
    <source>
        <strain evidence="5">Dzin_1.0</strain>
    </source>
</reference>
<dbReference type="GO" id="GO:0016020">
    <property type="term" value="C:membrane"/>
    <property type="evidence" value="ECO:0007669"/>
    <property type="project" value="InterPro"/>
</dbReference>
<organism evidence="5 6">
    <name type="scientific">Dioscorea zingiberensis</name>
    <dbReference type="NCBI Taxonomy" id="325984"/>
    <lineage>
        <taxon>Eukaryota</taxon>
        <taxon>Viridiplantae</taxon>
        <taxon>Streptophyta</taxon>
        <taxon>Embryophyta</taxon>
        <taxon>Tracheophyta</taxon>
        <taxon>Spermatophyta</taxon>
        <taxon>Magnoliopsida</taxon>
        <taxon>Liliopsida</taxon>
        <taxon>Dioscoreales</taxon>
        <taxon>Dioscoreaceae</taxon>
        <taxon>Dioscorea</taxon>
    </lineage>
</organism>
<accession>A0A9D5HAK2</accession>
<feature type="transmembrane region" description="Helical" evidence="4">
    <location>
        <begin position="7"/>
        <end position="28"/>
    </location>
</feature>
<evidence type="ECO:0000256" key="3">
    <source>
        <dbReference type="ARBA" id="ARBA00023136"/>
    </source>
</evidence>
<evidence type="ECO:0000313" key="6">
    <source>
        <dbReference type="Proteomes" id="UP001085076"/>
    </source>
</evidence>
<keyword evidence="2 4" id="KW-1133">Transmembrane helix</keyword>